<organism evidence="1 2">
    <name type="scientific">Acaulospora colombiana</name>
    <dbReference type="NCBI Taxonomy" id="27376"/>
    <lineage>
        <taxon>Eukaryota</taxon>
        <taxon>Fungi</taxon>
        <taxon>Fungi incertae sedis</taxon>
        <taxon>Mucoromycota</taxon>
        <taxon>Glomeromycotina</taxon>
        <taxon>Glomeromycetes</taxon>
        <taxon>Diversisporales</taxon>
        <taxon>Acaulosporaceae</taxon>
        <taxon>Acaulospora</taxon>
    </lineage>
</organism>
<dbReference type="EMBL" id="CAJVPT010027429">
    <property type="protein sequence ID" value="CAG8683565.1"/>
    <property type="molecule type" value="Genomic_DNA"/>
</dbReference>
<accession>A0ACA9NZ91</accession>
<proteinExistence type="predicted"/>
<dbReference type="Proteomes" id="UP000789525">
    <property type="component" value="Unassembled WGS sequence"/>
</dbReference>
<name>A0ACA9NZ91_9GLOM</name>
<comment type="caution">
    <text evidence="1">The sequence shown here is derived from an EMBL/GenBank/DDBJ whole genome shotgun (WGS) entry which is preliminary data.</text>
</comment>
<protein>
    <submittedName>
        <fullName evidence="1">10508_t:CDS:1</fullName>
    </submittedName>
</protein>
<evidence type="ECO:0000313" key="1">
    <source>
        <dbReference type="EMBL" id="CAG8683565.1"/>
    </source>
</evidence>
<evidence type="ECO:0000313" key="2">
    <source>
        <dbReference type="Proteomes" id="UP000789525"/>
    </source>
</evidence>
<sequence length="278" mass="31455">MDRRCPRLPRIKSPPTYAQCLRTAAYVLKALEEVGEPSCCLIGGLGIKLHGIKRGMKMTIKQALCDHDPERFCLIDPIRTPNATFKRLMYHVPRSPRLIEIDLLFANEPSVEIPRGLTIEQAVVLSGLPVAPLHFILYHKLLGWEDRVDAVGRPDKRQKANSKDRLDILRQYRTSSSPIHLLRKICVFISLCQNVRVSTGWRATFQSYGWRVGFKVEAKAKVSAMPLKRARRTYPSMFDSGSNLSPTFFSAKVREGVIFEETGSLEILSAFMILLDGD</sequence>
<gene>
    <name evidence="1" type="ORF">ACOLOM_LOCUS9448</name>
</gene>
<keyword evidence="2" id="KW-1185">Reference proteome</keyword>
<reference evidence="1" key="1">
    <citation type="submission" date="2021-06" db="EMBL/GenBank/DDBJ databases">
        <authorList>
            <person name="Kallberg Y."/>
            <person name="Tangrot J."/>
            <person name="Rosling A."/>
        </authorList>
    </citation>
    <scope>NUCLEOTIDE SEQUENCE</scope>
    <source>
        <strain evidence="1">CL356</strain>
    </source>
</reference>